<organism evidence="2 3">
    <name type="scientific">Acipenser ruthenus</name>
    <name type="common">Sterlet sturgeon</name>
    <dbReference type="NCBI Taxonomy" id="7906"/>
    <lineage>
        <taxon>Eukaryota</taxon>
        <taxon>Metazoa</taxon>
        <taxon>Chordata</taxon>
        <taxon>Craniata</taxon>
        <taxon>Vertebrata</taxon>
        <taxon>Euteleostomi</taxon>
        <taxon>Actinopterygii</taxon>
        <taxon>Chondrostei</taxon>
        <taxon>Acipenseriformes</taxon>
        <taxon>Acipenseridae</taxon>
        <taxon>Acipenser</taxon>
    </lineage>
</organism>
<reference evidence="2 3" key="1">
    <citation type="submission" date="2019-01" db="EMBL/GenBank/DDBJ databases">
        <title>Draft Genome and Complete Hox-Cluster Characterization of the Sterlet Sturgeon (Acipenser ruthenus).</title>
        <authorList>
            <person name="Wei Q."/>
        </authorList>
    </citation>
    <scope>NUCLEOTIDE SEQUENCE [LARGE SCALE GENOMIC DNA]</scope>
    <source>
        <strain evidence="2">WHYD16114868_AA</strain>
        <tissue evidence="2">Blood</tissue>
    </source>
</reference>
<evidence type="ECO:0000313" key="2">
    <source>
        <dbReference type="EMBL" id="RXM30879.1"/>
    </source>
</evidence>
<evidence type="ECO:0000256" key="1">
    <source>
        <dbReference type="SAM" id="MobiDB-lite"/>
    </source>
</evidence>
<comment type="caution">
    <text evidence="2">The sequence shown here is derived from an EMBL/GenBank/DDBJ whole genome shotgun (WGS) entry which is preliminary data.</text>
</comment>
<evidence type="ECO:0000313" key="3">
    <source>
        <dbReference type="Proteomes" id="UP000289886"/>
    </source>
</evidence>
<feature type="region of interest" description="Disordered" evidence="1">
    <location>
        <begin position="54"/>
        <end position="87"/>
    </location>
</feature>
<proteinExistence type="predicted"/>
<feature type="compositionally biased region" description="Basic and acidic residues" evidence="1">
    <location>
        <begin position="54"/>
        <end position="74"/>
    </location>
</feature>
<sequence length="87" mass="10440">MFSKEFISCDFIVRYYTEYVWDELNNKQEAKASSEAWKQQKTKVIKAVVKENMEENKKKQKEEEEKEEQKEPAKKTARTFISPKINT</sequence>
<keyword evidence="3" id="KW-1185">Reference proteome</keyword>
<name>A0A444U731_ACIRT</name>
<dbReference type="EMBL" id="SCEB01215183">
    <property type="protein sequence ID" value="RXM30879.1"/>
    <property type="molecule type" value="Genomic_DNA"/>
</dbReference>
<dbReference type="Proteomes" id="UP000289886">
    <property type="component" value="Unassembled WGS sequence"/>
</dbReference>
<accession>A0A444U731</accession>
<gene>
    <name evidence="2" type="ORF">EOD39_17512</name>
</gene>
<dbReference type="AlphaFoldDB" id="A0A444U731"/>
<protein>
    <submittedName>
        <fullName evidence="2">Uncharacterized protein</fullName>
    </submittedName>
</protein>